<dbReference type="InterPro" id="IPR021131">
    <property type="entry name" value="Ribosomal_uL15/eL18"/>
</dbReference>
<dbReference type="AlphaFoldDB" id="A0A7D9H478"/>
<gene>
    <name evidence="4 7" type="primary">rplO</name>
    <name evidence="7" type="ORF">JTBM06_V1_30054</name>
</gene>
<comment type="similarity">
    <text evidence="1 4">Belongs to the universal ribosomal protein uL15 family.</text>
</comment>
<proteinExistence type="inferred from homology"/>
<evidence type="ECO:0000313" key="7">
    <source>
        <dbReference type="EMBL" id="VUX55495.1"/>
    </source>
</evidence>
<dbReference type="GO" id="GO:0003735">
    <property type="term" value="F:structural constituent of ribosome"/>
    <property type="evidence" value="ECO:0007669"/>
    <property type="project" value="InterPro"/>
</dbReference>
<dbReference type="InterPro" id="IPR005749">
    <property type="entry name" value="Ribosomal_uL15_bac-type"/>
</dbReference>
<dbReference type="GO" id="GO:0022625">
    <property type="term" value="C:cytosolic large ribosomal subunit"/>
    <property type="evidence" value="ECO:0007669"/>
    <property type="project" value="TreeGrafter"/>
</dbReference>
<accession>A0A7D9H478</accession>
<dbReference type="Pfam" id="PF00828">
    <property type="entry name" value="Ribosomal_L27A"/>
    <property type="match status" value="1"/>
</dbReference>
<keyword evidence="4" id="KW-0694">RNA-binding</keyword>
<evidence type="ECO:0000256" key="1">
    <source>
        <dbReference type="ARBA" id="ARBA00007320"/>
    </source>
</evidence>
<protein>
    <recommendedName>
        <fullName evidence="4">Large ribosomal subunit protein uL15</fullName>
    </recommendedName>
</protein>
<organism evidence="7">
    <name type="scientific">uncultured Woeseiaceae bacterium</name>
    <dbReference type="NCBI Taxonomy" id="1983305"/>
    <lineage>
        <taxon>Bacteria</taxon>
        <taxon>Pseudomonadati</taxon>
        <taxon>Pseudomonadota</taxon>
        <taxon>Gammaproteobacteria</taxon>
        <taxon>Woeseiales</taxon>
        <taxon>Woeseiaceae</taxon>
        <taxon>environmental samples</taxon>
    </lineage>
</organism>
<dbReference type="InterPro" id="IPR036227">
    <property type="entry name" value="Ribosomal_uL15/eL18_sf"/>
</dbReference>
<evidence type="ECO:0000256" key="3">
    <source>
        <dbReference type="ARBA" id="ARBA00023274"/>
    </source>
</evidence>
<dbReference type="PANTHER" id="PTHR12934:SF11">
    <property type="entry name" value="LARGE RIBOSOMAL SUBUNIT PROTEIN UL15M"/>
    <property type="match status" value="1"/>
</dbReference>
<feature type="compositionally biased region" description="Basic residues" evidence="5">
    <location>
        <begin position="11"/>
        <end position="21"/>
    </location>
</feature>
<dbReference type="SUPFAM" id="SSF52080">
    <property type="entry name" value="Ribosomal proteins L15p and L18e"/>
    <property type="match status" value="1"/>
</dbReference>
<comment type="function">
    <text evidence="4">Binds to the 23S rRNA.</text>
</comment>
<evidence type="ECO:0000259" key="6">
    <source>
        <dbReference type="Pfam" id="PF00828"/>
    </source>
</evidence>
<sequence>MRLNELSLGKGAKKKGKRLGRGHSAGQGKTSGRGQKGQHSRSGGYHKVGFEGGQMPLQRRLPKVGFNSRMAKYSAEIRLHELELPEDDVIDIASLKKARLVPAHTEKVKVILSGEIKKAVKTRGLAVTKGARAAIEAAGGSVEDRDNGKAS</sequence>
<comment type="subunit">
    <text evidence="4">Part of the 50S ribosomal subunit.</text>
</comment>
<dbReference type="EMBL" id="LR633967">
    <property type="protein sequence ID" value="VUX55495.1"/>
    <property type="molecule type" value="Genomic_DNA"/>
</dbReference>
<dbReference type="InterPro" id="IPR030878">
    <property type="entry name" value="Ribosomal_uL15"/>
</dbReference>
<dbReference type="GO" id="GO:0019843">
    <property type="term" value="F:rRNA binding"/>
    <property type="evidence" value="ECO:0007669"/>
    <property type="project" value="UniProtKB-UniRule"/>
</dbReference>
<dbReference type="GO" id="GO:0006412">
    <property type="term" value="P:translation"/>
    <property type="evidence" value="ECO:0007669"/>
    <property type="project" value="UniProtKB-UniRule"/>
</dbReference>
<dbReference type="HAMAP" id="MF_01341">
    <property type="entry name" value="Ribosomal_uL15"/>
    <property type="match status" value="1"/>
</dbReference>
<evidence type="ECO:0000256" key="4">
    <source>
        <dbReference type="HAMAP-Rule" id="MF_01341"/>
    </source>
</evidence>
<dbReference type="NCBIfam" id="TIGR01071">
    <property type="entry name" value="rplO_bact"/>
    <property type="match status" value="1"/>
</dbReference>
<feature type="compositionally biased region" description="Gly residues" evidence="5">
    <location>
        <begin position="23"/>
        <end position="35"/>
    </location>
</feature>
<feature type="region of interest" description="Disordered" evidence="5">
    <location>
        <begin position="1"/>
        <end position="56"/>
    </location>
</feature>
<keyword evidence="2 4" id="KW-0689">Ribosomal protein</keyword>
<keyword evidence="3 4" id="KW-0687">Ribonucleoprotein</keyword>
<evidence type="ECO:0000256" key="5">
    <source>
        <dbReference type="SAM" id="MobiDB-lite"/>
    </source>
</evidence>
<feature type="domain" description="Large ribosomal subunit protein uL15/eL18" evidence="6">
    <location>
        <begin position="83"/>
        <end position="143"/>
    </location>
</feature>
<reference evidence="7" key="1">
    <citation type="submission" date="2019-07" db="EMBL/GenBank/DDBJ databases">
        <authorList>
            <person name="Weber M."/>
            <person name="Kostadinov I."/>
            <person name="Kostadinov D I."/>
        </authorList>
    </citation>
    <scope>NUCLEOTIDE SEQUENCE</scope>
    <source>
        <strain evidence="7">Gfbio:sag-sample-m06:053724c1-46a9-4a36-b237-ea2bf867836b</strain>
    </source>
</reference>
<evidence type="ECO:0000256" key="2">
    <source>
        <dbReference type="ARBA" id="ARBA00022980"/>
    </source>
</evidence>
<name>A0A7D9H478_9GAMM</name>
<dbReference type="PANTHER" id="PTHR12934">
    <property type="entry name" value="50S RIBOSOMAL PROTEIN L15"/>
    <property type="match status" value="1"/>
</dbReference>
<keyword evidence="4" id="KW-0699">rRNA-binding</keyword>
<dbReference type="Gene3D" id="3.100.10.10">
    <property type="match status" value="1"/>
</dbReference>